<evidence type="ECO:0000313" key="2">
    <source>
        <dbReference type="EMBL" id="QJA68474.1"/>
    </source>
</evidence>
<name>A0A6M3IEZ4_9ZZZZ</name>
<dbReference type="AlphaFoldDB" id="A0A6M3IEZ4"/>
<protein>
    <submittedName>
        <fullName evidence="1">Uncharacterized protein</fullName>
    </submittedName>
</protein>
<sequence length="135" mass="15462">MRKKLRVEVGDLIVRPVRLHSELGWLKKNIYFTHGIKPDQRRFRCQRGFDNGFFTEQLVAKSAKVSPDIDKESSGLICICEGRVPEDWIAFEVSATSKNGGVAFVFPIMGTDEELFAHYDKTVLEKIEKIKSERS</sequence>
<proteinExistence type="predicted"/>
<gene>
    <name evidence="2" type="ORF">MM415A06509_0009</name>
    <name evidence="1" type="ORF">MM415B01966_0002</name>
</gene>
<reference evidence="1" key="1">
    <citation type="submission" date="2020-03" db="EMBL/GenBank/DDBJ databases">
        <title>The deep terrestrial virosphere.</title>
        <authorList>
            <person name="Holmfeldt K."/>
            <person name="Nilsson E."/>
            <person name="Simone D."/>
            <person name="Lopez-Fernandez M."/>
            <person name="Wu X."/>
            <person name="de Brujin I."/>
            <person name="Lundin D."/>
            <person name="Andersson A."/>
            <person name="Bertilsson S."/>
            <person name="Dopson M."/>
        </authorList>
    </citation>
    <scope>NUCLEOTIDE SEQUENCE</scope>
    <source>
        <strain evidence="2">MM415A06509</strain>
        <strain evidence="1">MM415B01966</strain>
    </source>
</reference>
<dbReference type="EMBL" id="MT141620">
    <property type="protein sequence ID" value="QJA68474.1"/>
    <property type="molecule type" value="Genomic_DNA"/>
</dbReference>
<organism evidence="1">
    <name type="scientific">viral metagenome</name>
    <dbReference type="NCBI Taxonomy" id="1070528"/>
    <lineage>
        <taxon>unclassified sequences</taxon>
        <taxon>metagenomes</taxon>
        <taxon>organismal metagenomes</taxon>
    </lineage>
</organism>
<evidence type="ECO:0000313" key="1">
    <source>
        <dbReference type="EMBL" id="QJA55923.1"/>
    </source>
</evidence>
<dbReference type="EMBL" id="MT141190">
    <property type="protein sequence ID" value="QJA55923.1"/>
    <property type="molecule type" value="Genomic_DNA"/>
</dbReference>
<accession>A0A6M3IEZ4</accession>